<dbReference type="Pfam" id="PF10844">
    <property type="entry name" value="DUF2577"/>
    <property type="match status" value="1"/>
</dbReference>
<organism evidence="1 2">
    <name type="scientific">Clostridium moutaii</name>
    <dbReference type="NCBI Taxonomy" id="3240932"/>
    <lineage>
        <taxon>Bacteria</taxon>
        <taxon>Bacillati</taxon>
        <taxon>Bacillota</taxon>
        <taxon>Clostridia</taxon>
        <taxon>Eubacteriales</taxon>
        <taxon>Clostridiaceae</taxon>
        <taxon>Clostridium</taxon>
    </lineage>
</organism>
<gene>
    <name evidence="1" type="ORF">AB8U03_15735</name>
</gene>
<dbReference type="Proteomes" id="UP001564657">
    <property type="component" value="Unassembled WGS sequence"/>
</dbReference>
<comment type="caution">
    <text evidence="1">The sequence shown here is derived from an EMBL/GenBank/DDBJ whole genome shotgun (WGS) entry which is preliminary data.</text>
</comment>
<sequence>MSRWHTKIAAELKKRDNQDYIGAIIGTVVQESPLIISIYNGQGVFLGDKLYVCKNCTEYTMQVTTSQGNGTAKHEGLKEGDKVACIATEDNQKLFVIDKL</sequence>
<name>A0ABV4BV50_9CLOT</name>
<accession>A0ABV4BV50</accession>
<evidence type="ECO:0000313" key="2">
    <source>
        <dbReference type="Proteomes" id="UP001564657"/>
    </source>
</evidence>
<dbReference type="EMBL" id="JBGEWD010000021">
    <property type="protein sequence ID" value="MEY8001621.1"/>
    <property type="molecule type" value="Genomic_DNA"/>
</dbReference>
<evidence type="ECO:0000313" key="1">
    <source>
        <dbReference type="EMBL" id="MEY8001621.1"/>
    </source>
</evidence>
<dbReference type="InterPro" id="IPR022555">
    <property type="entry name" value="DUF2577"/>
</dbReference>
<proteinExistence type="predicted"/>
<reference evidence="1 2" key="1">
    <citation type="submission" date="2024-08" db="EMBL/GenBank/DDBJ databases">
        <title>Clostridium lapicellarii sp. nov., and Clostridium renhuaiense sp. nov., two species isolated from the mud in a fermentation cellar used for producing sauce-flavour Chinese liquors.</title>
        <authorList>
            <person name="Yang F."/>
            <person name="Wang H."/>
            <person name="Chen L.Q."/>
            <person name="Zhou N."/>
            <person name="Lu J.J."/>
            <person name="Pu X.X."/>
            <person name="Wan B."/>
            <person name="Wang L."/>
            <person name="Liu S.J."/>
        </authorList>
    </citation>
    <scope>NUCLEOTIDE SEQUENCE [LARGE SCALE GENOMIC DNA]</scope>
    <source>
        <strain evidence="1 2">MT-5</strain>
    </source>
</reference>
<dbReference type="RefSeq" id="WP_369705514.1">
    <property type="nucleotide sequence ID" value="NZ_JBGEWD010000021.1"/>
</dbReference>
<keyword evidence="2" id="KW-1185">Reference proteome</keyword>
<protein>
    <submittedName>
        <fullName evidence="1">DUF2577 family protein</fullName>
    </submittedName>
</protein>